<protein>
    <submittedName>
        <fullName evidence="1">Uncharacterized protein</fullName>
    </submittedName>
</protein>
<dbReference type="Proteomes" id="UP001234989">
    <property type="component" value="Chromosome 11"/>
</dbReference>
<evidence type="ECO:0000313" key="2">
    <source>
        <dbReference type="Proteomes" id="UP001234989"/>
    </source>
</evidence>
<dbReference type="AlphaFoldDB" id="A0AAF1A0D4"/>
<name>A0AAF1A0D4_SOLVR</name>
<proteinExistence type="predicted"/>
<reference evidence="1" key="1">
    <citation type="submission" date="2023-08" db="EMBL/GenBank/DDBJ databases">
        <title>A de novo genome assembly of Solanum verrucosum Schlechtendal, a Mexican diploid species geographically isolated from the other diploid A-genome species in potato relatives.</title>
        <authorList>
            <person name="Hosaka K."/>
        </authorList>
    </citation>
    <scope>NUCLEOTIDE SEQUENCE</scope>
    <source>
        <tissue evidence="1">Young leaves</tissue>
    </source>
</reference>
<dbReference type="EMBL" id="CP133622">
    <property type="protein sequence ID" value="WMV56178.1"/>
    <property type="molecule type" value="Genomic_DNA"/>
</dbReference>
<keyword evidence="2" id="KW-1185">Reference proteome</keyword>
<evidence type="ECO:0000313" key="1">
    <source>
        <dbReference type="EMBL" id="WMV56178.1"/>
    </source>
</evidence>
<organism evidence="1 2">
    <name type="scientific">Solanum verrucosum</name>
    <dbReference type="NCBI Taxonomy" id="315347"/>
    <lineage>
        <taxon>Eukaryota</taxon>
        <taxon>Viridiplantae</taxon>
        <taxon>Streptophyta</taxon>
        <taxon>Embryophyta</taxon>
        <taxon>Tracheophyta</taxon>
        <taxon>Spermatophyta</taxon>
        <taxon>Magnoliopsida</taxon>
        <taxon>eudicotyledons</taxon>
        <taxon>Gunneridae</taxon>
        <taxon>Pentapetalae</taxon>
        <taxon>asterids</taxon>
        <taxon>lamiids</taxon>
        <taxon>Solanales</taxon>
        <taxon>Solanaceae</taxon>
        <taxon>Solanoideae</taxon>
        <taxon>Solaneae</taxon>
        <taxon>Solanum</taxon>
    </lineage>
</organism>
<gene>
    <name evidence="1" type="ORF">MTR67_049563</name>
</gene>
<accession>A0AAF1A0D4</accession>
<sequence length="86" mass="9542">MASLPTLTKPISETSFFLPKLSNLEFSRSKIRPLTRSSVFKNSTFSSGGQYGTTFDVPLLSCSEHLLQNGLSETYMSCMIMNPGFH</sequence>